<keyword evidence="3" id="KW-1185">Reference proteome</keyword>
<evidence type="ECO:0000313" key="3">
    <source>
        <dbReference type="Proteomes" id="UP000183832"/>
    </source>
</evidence>
<evidence type="ECO:0000256" key="1">
    <source>
        <dbReference type="SAM" id="Phobius"/>
    </source>
</evidence>
<proteinExistence type="predicted"/>
<keyword evidence="1" id="KW-1133">Transmembrane helix</keyword>
<protein>
    <submittedName>
        <fullName evidence="2">CLUMA_CG003334, isoform A</fullName>
    </submittedName>
</protein>
<gene>
    <name evidence="2" type="ORF">CLUMA_CG003334</name>
</gene>
<feature type="transmembrane region" description="Helical" evidence="1">
    <location>
        <begin position="71"/>
        <end position="92"/>
    </location>
</feature>
<accession>A0A1J1HPW0</accession>
<organism evidence="2 3">
    <name type="scientific">Clunio marinus</name>
    <dbReference type="NCBI Taxonomy" id="568069"/>
    <lineage>
        <taxon>Eukaryota</taxon>
        <taxon>Metazoa</taxon>
        <taxon>Ecdysozoa</taxon>
        <taxon>Arthropoda</taxon>
        <taxon>Hexapoda</taxon>
        <taxon>Insecta</taxon>
        <taxon>Pterygota</taxon>
        <taxon>Neoptera</taxon>
        <taxon>Endopterygota</taxon>
        <taxon>Diptera</taxon>
        <taxon>Nematocera</taxon>
        <taxon>Chironomoidea</taxon>
        <taxon>Chironomidae</taxon>
        <taxon>Clunio</taxon>
    </lineage>
</organism>
<name>A0A1J1HPW0_9DIPT</name>
<sequence>MDIMNTLRYNEIQNVPCSYLDKATLNLMEQDTSMEENKVDKYSYTFISPPTSLKAAHSRVHRNLALRSSLWFVHMLCGMIHFLFIIISYPLAEHSGSYGRKFIMY</sequence>
<dbReference type="EMBL" id="CVRI01000013">
    <property type="protein sequence ID" value="CRK89570.1"/>
    <property type="molecule type" value="Genomic_DNA"/>
</dbReference>
<keyword evidence="1" id="KW-0472">Membrane</keyword>
<evidence type="ECO:0000313" key="2">
    <source>
        <dbReference type="EMBL" id="CRK89570.1"/>
    </source>
</evidence>
<keyword evidence="1" id="KW-0812">Transmembrane</keyword>
<reference evidence="2 3" key="1">
    <citation type="submission" date="2015-04" db="EMBL/GenBank/DDBJ databases">
        <authorList>
            <person name="Syromyatnikov M.Y."/>
            <person name="Popov V.N."/>
        </authorList>
    </citation>
    <scope>NUCLEOTIDE SEQUENCE [LARGE SCALE GENOMIC DNA]</scope>
</reference>
<dbReference type="AlphaFoldDB" id="A0A1J1HPW0"/>
<dbReference type="Proteomes" id="UP000183832">
    <property type="component" value="Unassembled WGS sequence"/>
</dbReference>